<keyword evidence="3" id="KW-1185">Reference proteome</keyword>
<feature type="region of interest" description="Disordered" evidence="1">
    <location>
        <begin position="98"/>
        <end position="146"/>
    </location>
</feature>
<name>A0AAV1IJH6_9CHLO</name>
<dbReference type="Proteomes" id="UP001314263">
    <property type="component" value="Unassembled WGS sequence"/>
</dbReference>
<evidence type="ECO:0000313" key="3">
    <source>
        <dbReference type="Proteomes" id="UP001314263"/>
    </source>
</evidence>
<gene>
    <name evidence="2" type="ORF">CVIRNUC_009809</name>
</gene>
<comment type="caution">
    <text evidence="2">The sequence shown here is derived from an EMBL/GenBank/DDBJ whole genome shotgun (WGS) entry which is preliminary data.</text>
</comment>
<evidence type="ECO:0000313" key="2">
    <source>
        <dbReference type="EMBL" id="CAK0786595.1"/>
    </source>
</evidence>
<feature type="compositionally biased region" description="Basic and acidic residues" evidence="1">
    <location>
        <begin position="132"/>
        <end position="144"/>
    </location>
</feature>
<dbReference type="AlphaFoldDB" id="A0AAV1IJH6"/>
<feature type="compositionally biased region" description="Low complexity" evidence="1">
    <location>
        <begin position="122"/>
        <end position="131"/>
    </location>
</feature>
<proteinExistence type="predicted"/>
<protein>
    <submittedName>
        <fullName evidence="2">Uncharacterized protein</fullName>
    </submittedName>
</protein>
<dbReference type="EMBL" id="CAUYUE010000015">
    <property type="protein sequence ID" value="CAK0786595.1"/>
    <property type="molecule type" value="Genomic_DNA"/>
</dbReference>
<accession>A0AAV1IJH6</accession>
<sequence>MWDIFCSAKGRPRLRETLTELKEVVRQIASESVQQHPKLVEVLRAKELKLCGTLVQIADKEVPEASIIIKQLIHCDRILKEYGKSDWRIKAGQAAELSPASAAPKPGHLPRSPAQAAMPDATGSVSTTGVKGTERTRGQGRRECTPIATSERCKSTISHWSHSPDWIFVEWRHALGQAKSSLDALSA</sequence>
<evidence type="ECO:0000256" key="1">
    <source>
        <dbReference type="SAM" id="MobiDB-lite"/>
    </source>
</evidence>
<organism evidence="2 3">
    <name type="scientific">Coccomyxa viridis</name>
    <dbReference type="NCBI Taxonomy" id="1274662"/>
    <lineage>
        <taxon>Eukaryota</taxon>
        <taxon>Viridiplantae</taxon>
        <taxon>Chlorophyta</taxon>
        <taxon>core chlorophytes</taxon>
        <taxon>Trebouxiophyceae</taxon>
        <taxon>Trebouxiophyceae incertae sedis</taxon>
        <taxon>Coccomyxaceae</taxon>
        <taxon>Coccomyxa</taxon>
    </lineage>
</organism>
<reference evidence="2 3" key="1">
    <citation type="submission" date="2023-10" db="EMBL/GenBank/DDBJ databases">
        <authorList>
            <person name="Maclean D."/>
            <person name="Macfadyen A."/>
        </authorList>
    </citation>
    <scope>NUCLEOTIDE SEQUENCE [LARGE SCALE GENOMIC DNA]</scope>
</reference>